<dbReference type="EMBL" id="LCDB01000003">
    <property type="protein sequence ID" value="KKS44771.1"/>
    <property type="molecule type" value="Genomic_DNA"/>
</dbReference>
<dbReference type="InterPro" id="IPR029063">
    <property type="entry name" value="SAM-dependent_MTases_sf"/>
</dbReference>
<dbReference type="PANTHER" id="PTHR43861:SF6">
    <property type="entry name" value="METHYLTRANSFERASE TYPE 11"/>
    <property type="match status" value="1"/>
</dbReference>
<protein>
    <submittedName>
        <fullName evidence="1">Methylase involved in ubiquinone/menaquinone biosynthesis</fullName>
    </submittedName>
</protein>
<organism evidence="1 2">
    <name type="scientific">Candidatus Azambacteria bacterium GW2011_GWB1_42_17</name>
    <dbReference type="NCBI Taxonomy" id="1618615"/>
    <lineage>
        <taxon>Bacteria</taxon>
        <taxon>Candidatus Azamiibacteriota</taxon>
    </lineage>
</organism>
<dbReference type="PANTHER" id="PTHR43861">
    <property type="entry name" value="TRANS-ACONITATE 2-METHYLTRANSFERASE-RELATED"/>
    <property type="match status" value="1"/>
</dbReference>
<name>A0A0G1BEI0_9BACT</name>
<reference evidence="1 2" key="1">
    <citation type="journal article" date="2015" name="Nature">
        <title>rRNA introns, odd ribosomes, and small enigmatic genomes across a large radiation of phyla.</title>
        <authorList>
            <person name="Brown C.T."/>
            <person name="Hug L.A."/>
            <person name="Thomas B.C."/>
            <person name="Sharon I."/>
            <person name="Castelle C.J."/>
            <person name="Singh A."/>
            <person name="Wilkins M.J."/>
            <person name="Williams K.H."/>
            <person name="Banfield J.F."/>
        </authorList>
    </citation>
    <scope>NUCLEOTIDE SEQUENCE [LARGE SCALE GENOMIC DNA]</scope>
</reference>
<keyword evidence="1" id="KW-0808">Transferase</keyword>
<gene>
    <name evidence="1" type="ORF">UV07_C0003G0006</name>
</gene>
<dbReference type="CDD" id="cd02440">
    <property type="entry name" value="AdoMet_MTases"/>
    <property type="match status" value="1"/>
</dbReference>
<accession>A0A0G1BEI0</accession>
<dbReference type="GO" id="GO:0008168">
    <property type="term" value="F:methyltransferase activity"/>
    <property type="evidence" value="ECO:0007669"/>
    <property type="project" value="UniProtKB-KW"/>
</dbReference>
<evidence type="ECO:0000313" key="2">
    <source>
        <dbReference type="Proteomes" id="UP000033986"/>
    </source>
</evidence>
<sequence>MSSCIVCKENKFSLLFRTKDRMFDIPGLFDVKKCQGCGLIFLDPQPSQIILEKHYPSQQYYSYKGSIEGLSGLIRQFRSYLIKNYYEPTILSRAFSLFVQSVPAIPKKPKKKPWKILDVGCGSGDTLVLLKKIGWEVYGLDIDENAIKLARENGLVNIKLGGYEKMANFPDNYFDSIRLYHVIEHIPDPCGCIHLIYKKLKPGGEVILGTPSADSVLSRIFGRFWVNIDIPRHLFVFSPKTISRIIKDEGFSHVSVVFCSGDGLGRSIIYTINEIFKIKLNSNNFTFLFFILYPLEWILDKLKMGDVIILRGTKS</sequence>
<evidence type="ECO:0000313" key="1">
    <source>
        <dbReference type="EMBL" id="KKS44771.1"/>
    </source>
</evidence>
<comment type="caution">
    <text evidence="1">The sequence shown here is derived from an EMBL/GenBank/DDBJ whole genome shotgun (WGS) entry which is preliminary data.</text>
</comment>
<keyword evidence="1" id="KW-0489">Methyltransferase</keyword>
<keyword evidence="1" id="KW-0830">Ubiquinone</keyword>
<dbReference type="AlphaFoldDB" id="A0A0G1BEI0"/>
<proteinExistence type="predicted"/>
<dbReference type="Gene3D" id="3.40.50.150">
    <property type="entry name" value="Vaccinia Virus protein VP39"/>
    <property type="match status" value="1"/>
</dbReference>
<dbReference type="Proteomes" id="UP000033986">
    <property type="component" value="Unassembled WGS sequence"/>
</dbReference>
<dbReference type="SUPFAM" id="SSF53335">
    <property type="entry name" value="S-adenosyl-L-methionine-dependent methyltransferases"/>
    <property type="match status" value="1"/>
</dbReference>
<dbReference type="Pfam" id="PF13489">
    <property type="entry name" value="Methyltransf_23"/>
    <property type="match status" value="1"/>
</dbReference>
<dbReference type="GO" id="GO:0032259">
    <property type="term" value="P:methylation"/>
    <property type="evidence" value="ECO:0007669"/>
    <property type="project" value="UniProtKB-KW"/>
</dbReference>